<dbReference type="STRING" id="1121448.DGI_0165"/>
<dbReference type="EMBL" id="CP006585">
    <property type="protein sequence ID" value="AGW12102.1"/>
    <property type="molecule type" value="Genomic_DNA"/>
</dbReference>
<reference evidence="2" key="2">
    <citation type="submission" date="2013-07" db="EMBL/GenBank/DDBJ databases">
        <authorList>
            <person name="Morais-Silva F.O."/>
            <person name="Rezende A.M."/>
            <person name="Pimentel C."/>
            <person name="Resende D.M."/>
            <person name="Santos C.I."/>
            <person name="Clemente C."/>
            <person name="de Oliveira L.M."/>
            <person name="da Silva S.M."/>
            <person name="Costa D.A."/>
            <person name="Varela-Raposo A."/>
            <person name="Horacio E.C.A."/>
            <person name="Matos M."/>
            <person name="Flores O."/>
            <person name="Ruiz J.C."/>
            <person name="Rodrigues-Pousada C."/>
        </authorList>
    </citation>
    <scope>NUCLEOTIDE SEQUENCE [LARGE SCALE GENOMIC DNA]</scope>
    <source>
        <strain evidence="2">ATCC 19364 / DSM 1382 / NCIMB 9332 / VKM B-1759</strain>
    </source>
</reference>
<name>T2G8A3_MEGG1</name>
<dbReference type="RefSeq" id="WP_021758692.1">
    <property type="nucleotide sequence ID" value="NC_022444.1"/>
</dbReference>
<proteinExistence type="predicted"/>
<dbReference type="PATRIC" id="fig|1121448.10.peg.167"/>
<dbReference type="HOGENOM" id="CLU_1719386_0_0_7"/>
<evidence type="ECO:0000313" key="2">
    <source>
        <dbReference type="Proteomes" id="UP000016587"/>
    </source>
</evidence>
<organism evidence="1 2">
    <name type="scientific">Megalodesulfovibrio gigas (strain ATCC 19364 / DSM 1382 / NCIMB 9332 / VKM B-1759)</name>
    <name type="common">Desulfovibrio gigas</name>
    <dbReference type="NCBI Taxonomy" id="1121448"/>
    <lineage>
        <taxon>Bacteria</taxon>
        <taxon>Pseudomonadati</taxon>
        <taxon>Thermodesulfobacteriota</taxon>
        <taxon>Desulfovibrionia</taxon>
        <taxon>Desulfovibrionales</taxon>
        <taxon>Desulfovibrionaceae</taxon>
        <taxon>Megalodesulfovibrio</taxon>
    </lineage>
</organism>
<reference evidence="1 2" key="1">
    <citation type="journal article" date="2013" name="J. Bacteriol.">
        <title>Roles of HynAB and Ech, the only two hydrogenases found in the model sulfate reducer Desulfovibrio gigas.</title>
        <authorList>
            <person name="Morais-Silva F.O."/>
            <person name="Santos C.I."/>
            <person name="Rodrigues R."/>
            <person name="Pereira I.A."/>
            <person name="Rodrigues-Pousada C."/>
        </authorList>
    </citation>
    <scope>NUCLEOTIDE SEQUENCE [LARGE SCALE GENOMIC DNA]</scope>
    <source>
        <strain evidence="2">ATCC 19364 / DSM 1382 / NCIMB 9332 / VKM B-1759</strain>
    </source>
</reference>
<dbReference type="AlphaFoldDB" id="T2G8A3"/>
<keyword evidence="2" id="KW-1185">Reference proteome</keyword>
<dbReference type="KEGG" id="dgg:DGI_0165"/>
<sequence length="152" mass="15982">MDVGIRIIRSLEEALAGLQDLHGQGQVRGALHVEGITAEALAGIPATQLPCGLLAVGLPRRRGSWQTGTGTRVLWTMAVSVGVAVLLPVRGGQLETLAAWGRRLESLLEQDAPWTRLAVEIHRTAPPGSLCQGGAGLAGCVHQPLDISYVTQ</sequence>
<dbReference type="Proteomes" id="UP000016587">
    <property type="component" value="Chromosome"/>
</dbReference>
<evidence type="ECO:0000313" key="1">
    <source>
        <dbReference type="EMBL" id="AGW12102.1"/>
    </source>
</evidence>
<accession>T2G8A3</accession>
<gene>
    <name evidence="1" type="ORF">DGI_0165</name>
</gene>
<protein>
    <submittedName>
        <fullName evidence="1">Uncharacterized protein</fullName>
    </submittedName>
</protein>